<reference evidence="2" key="1">
    <citation type="submission" date="2024-06" db="EMBL/GenBank/DDBJ databases">
        <title>Multi-omics analyses provide insights into the biosynthesis of the anticancer antibiotic pleurotin in Hohenbuehelia grisea.</title>
        <authorList>
            <person name="Weaver J.A."/>
            <person name="Alberti F."/>
        </authorList>
    </citation>
    <scope>NUCLEOTIDE SEQUENCE [LARGE SCALE GENOMIC DNA]</scope>
    <source>
        <strain evidence="2">T-177</strain>
    </source>
</reference>
<comment type="caution">
    <text evidence="1">The sequence shown here is derived from an EMBL/GenBank/DDBJ whole genome shotgun (WGS) entry which is preliminary data.</text>
</comment>
<evidence type="ECO:0000313" key="2">
    <source>
        <dbReference type="Proteomes" id="UP001556367"/>
    </source>
</evidence>
<dbReference type="EMBL" id="JASNQZ010000001">
    <property type="protein sequence ID" value="KAL0961229.1"/>
    <property type="molecule type" value="Genomic_DNA"/>
</dbReference>
<proteinExistence type="predicted"/>
<organism evidence="1 2">
    <name type="scientific">Hohenbuehelia grisea</name>
    <dbReference type="NCBI Taxonomy" id="104357"/>
    <lineage>
        <taxon>Eukaryota</taxon>
        <taxon>Fungi</taxon>
        <taxon>Dikarya</taxon>
        <taxon>Basidiomycota</taxon>
        <taxon>Agaricomycotina</taxon>
        <taxon>Agaricomycetes</taxon>
        <taxon>Agaricomycetidae</taxon>
        <taxon>Agaricales</taxon>
        <taxon>Pleurotineae</taxon>
        <taxon>Pleurotaceae</taxon>
        <taxon>Hohenbuehelia</taxon>
    </lineage>
</organism>
<accession>A0ABR3K0A4</accession>
<name>A0ABR3K0A4_9AGAR</name>
<gene>
    <name evidence="1" type="ORF">HGRIS_006195</name>
</gene>
<evidence type="ECO:0000313" key="1">
    <source>
        <dbReference type="EMBL" id="KAL0961229.1"/>
    </source>
</evidence>
<keyword evidence="2" id="KW-1185">Reference proteome</keyword>
<dbReference type="Proteomes" id="UP001556367">
    <property type="component" value="Unassembled WGS sequence"/>
</dbReference>
<sequence length="99" mass="10698">MAACCISPASDMDKISICLAQPAQYHMADLLAEHSFPLPKGWRSMASAPSIARATVFQGIVAGKAFSVLAHIGTHLDTRMLRNHSNYTKGVATRSDVRK</sequence>
<protein>
    <submittedName>
        <fullName evidence="1">Uncharacterized protein</fullName>
    </submittedName>
</protein>